<evidence type="ECO:0000256" key="6">
    <source>
        <dbReference type="SAM" id="Phobius"/>
    </source>
</evidence>
<evidence type="ECO:0000313" key="8">
    <source>
        <dbReference type="EMBL" id="KUK78503.1"/>
    </source>
</evidence>
<keyword evidence="4 6" id="KW-1133">Transmembrane helix</keyword>
<organism evidence="8 9">
    <name type="scientific">Proteiniphilum acetatigenes</name>
    <dbReference type="NCBI Taxonomy" id="294710"/>
    <lineage>
        <taxon>Bacteria</taxon>
        <taxon>Pseudomonadati</taxon>
        <taxon>Bacteroidota</taxon>
        <taxon>Bacteroidia</taxon>
        <taxon>Bacteroidales</taxon>
        <taxon>Dysgonomonadaceae</taxon>
        <taxon>Proteiniphilum</taxon>
    </lineage>
</organism>
<evidence type="ECO:0000259" key="7">
    <source>
        <dbReference type="PROSITE" id="PS50850"/>
    </source>
</evidence>
<evidence type="ECO:0000256" key="1">
    <source>
        <dbReference type="ARBA" id="ARBA00004651"/>
    </source>
</evidence>
<feature type="transmembrane region" description="Helical" evidence="6">
    <location>
        <begin position="354"/>
        <end position="376"/>
    </location>
</feature>
<feature type="transmembrane region" description="Helical" evidence="6">
    <location>
        <begin position="256"/>
        <end position="275"/>
    </location>
</feature>
<name>A0A101HKJ8_9BACT</name>
<dbReference type="CDD" id="cd06173">
    <property type="entry name" value="MFS_MefA_like"/>
    <property type="match status" value="1"/>
</dbReference>
<feature type="domain" description="Major facilitator superfamily (MFS) profile" evidence="7">
    <location>
        <begin position="1"/>
        <end position="423"/>
    </location>
</feature>
<dbReference type="GO" id="GO:0005886">
    <property type="term" value="C:plasma membrane"/>
    <property type="evidence" value="ECO:0007669"/>
    <property type="project" value="UniProtKB-SubCell"/>
</dbReference>
<evidence type="ECO:0000256" key="3">
    <source>
        <dbReference type="ARBA" id="ARBA00022692"/>
    </source>
</evidence>
<feature type="transmembrane region" description="Helical" evidence="6">
    <location>
        <begin position="37"/>
        <end position="57"/>
    </location>
</feature>
<evidence type="ECO:0000313" key="9">
    <source>
        <dbReference type="Proteomes" id="UP000053860"/>
    </source>
</evidence>
<feature type="transmembrane region" description="Helical" evidence="6">
    <location>
        <begin position="69"/>
        <end position="91"/>
    </location>
</feature>
<accession>A0A101HKJ8</accession>
<sequence>MKQFIRVLINISVANTSTYLLWSAFSFWIYIETRSVLVLSVLSGTYMLLVTLSSMFFGTIVDKHKKKRVIAGASVVTMALLLMAGAIFFLSDTAHLADMSSPAFWLFSLPLLLSALTGNLRSITLSTLVSILVPKQDYGRANGLVGTIQGFGMIANTVFSGLIIGYLGMDWAIMITLLLSAGTLVHLFFLTIPEEHIVHDPLLHNRQIDFRGAFRAVHLVPGLMALIFFTTFNNFIGGAFAVLLDPYGLTLFSVELWGIILGFTGTGFILGGLLIGKLGLGKKPLRSLLLGYVFISLICIFFTLREGSVLFVGGMFLFMLIAPLIEAGEQTIIQTVVPKPKQGRVFGFAQTVEAGVTPVSIFIIGPMAQSVIIPYMQRDAGKNAFGWLLGEGDTRGIALTFVITGTFMLLLSLLAFRTKAYHILSASYKRNMVKEE</sequence>
<keyword evidence="3 6" id="KW-0812">Transmembrane</keyword>
<feature type="transmembrane region" description="Helical" evidence="6">
    <location>
        <begin position="396"/>
        <end position="416"/>
    </location>
</feature>
<keyword evidence="5 6" id="KW-0472">Membrane</keyword>
<gene>
    <name evidence="8" type="ORF">XD92_0261</name>
</gene>
<evidence type="ECO:0000256" key="5">
    <source>
        <dbReference type="ARBA" id="ARBA00023136"/>
    </source>
</evidence>
<protein>
    <submittedName>
        <fullName evidence="8">Multidrug resistance protein</fullName>
    </submittedName>
</protein>
<feature type="transmembrane region" description="Helical" evidence="6">
    <location>
        <begin position="171"/>
        <end position="192"/>
    </location>
</feature>
<comment type="subcellular location">
    <subcellularLocation>
        <location evidence="1">Cell membrane</location>
        <topology evidence="1">Multi-pass membrane protein</topology>
    </subcellularLocation>
</comment>
<dbReference type="EMBL" id="LGGN01000026">
    <property type="protein sequence ID" value="KUK78503.1"/>
    <property type="molecule type" value="Genomic_DNA"/>
</dbReference>
<dbReference type="PANTHER" id="PTHR23513:SF6">
    <property type="entry name" value="MAJOR FACILITATOR SUPERFAMILY ASSOCIATED DOMAIN-CONTAINING PROTEIN"/>
    <property type="match status" value="1"/>
</dbReference>
<dbReference type="InterPro" id="IPR020846">
    <property type="entry name" value="MFS_dom"/>
</dbReference>
<feature type="transmembrane region" description="Helical" evidence="6">
    <location>
        <begin position="144"/>
        <end position="165"/>
    </location>
</feature>
<keyword evidence="2" id="KW-1003">Cell membrane</keyword>
<evidence type="ECO:0000256" key="2">
    <source>
        <dbReference type="ARBA" id="ARBA00022475"/>
    </source>
</evidence>
<proteinExistence type="predicted"/>
<feature type="transmembrane region" description="Helical" evidence="6">
    <location>
        <begin position="7"/>
        <end position="31"/>
    </location>
</feature>
<comment type="caution">
    <text evidence="8">The sequence shown here is derived from an EMBL/GenBank/DDBJ whole genome shotgun (WGS) entry which is preliminary data.</text>
</comment>
<feature type="transmembrane region" description="Helical" evidence="6">
    <location>
        <begin position="213"/>
        <end position="236"/>
    </location>
</feature>
<dbReference type="PANTHER" id="PTHR23513">
    <property type="entry name" value="INTEGRAL MEMBRANE EFFLUX PROTEIN-RELATED"/>
    <property type="match status" value="1"/>
</dbReference>
<dbReference type="GO" id="GO:0022857">
    <property type="term" value="F:transmembrane transporter activity"/>
    <property type="evidence" value="ECO:0007669"/>
    <property type="project" value="InterPro"/>
</dbReference>
<dbReference type="Proteomes" id="UP000053860">
    <property type="component" value="Unassembled WGS sequence"/>
</dbReference>
<dbReference type="PROSITE" id="PS50850">
    <property type="entry name" value="MFS"/>
    <property type="match status" value="1"/>
</dbReference>
<dbReference type="SUPFAM" id="SSF103473">
    <property type="entry name" value="MFS general substrate transporter"/>
    <property type="match status" value="1"/>
</dbReference>
<feature type="transmembrane region" description="Helical" evidence="6">
    <location>
        <begin position="103"/>
        <end position="132"/>
    </location>
</feature>
<reference evidence="9" key="1">
    <citation type="journal article" date="2015" name="MBio">
        <title>Genome-Resolved Metagenomic Analysis Reveals Roles for Candidate Phyla and Other Microbial Community Members in Biogeochemical Transformations in Oil Reservoirs.</title>
        <authorList>
            <person name="Hu P."/>
            <person name="Tom L."/>
            <person name="Singh A."/>
            <person name="Thomas B.C."/>
            <person name="Baker B.J."/>
            <person name="Piceno Y.M."/>
            <person name="Andersen G.L."/>
            <person name="Banfield J.F."/>
        </authorList>
    </citation>
    <scope>NUCLEOTIDE SEQUENCE [LARGE SCALE GENOMIC DNA]</scope>
</reference>
<dbReference type="AlphaFoldDB" id="A0A101HKJ8"/>
<dbReference type="Gene3D" id="1.20.1250.20">
    <property type="entry name" value="MFS general substrate transporter like domains"/>
    <property type="match status" value="1"/>
</dbReference>
<dbReference type="InterPro" id="IPR036259">
    <property type="entry name" value="MFS_trans_sf"/>
</dbReference>
<feature type="transmembrane region" description="Helical" evidence="6">
    <location>
        <begin position="310"/>
        <end position="333"/>
    </location>
</feature>
<evidence type="ECO:0000256" key="4">
    <source>
        <dbReference type="ARBA" id="ARBA00022989"/>
    </source>
</evidence>
<feature type="transmembrane region" description="Helical" evidence="6">
    <location>
        <begin position="287"/>
        <end position="304"/>
    </location>
</feature>
<dbReference type="Pfam" id="PF07690">
    <property type="entry name" value="MFS_1"/>
    <property type="match status" value="1"/>
</dbReference>
<dbReference type="InterPro" id="IPR011701">
    <property type="entry name" value="MFS"/>
</dbReference>